<dbReference type="PANTHER" id="PTHR12661:SF5">
    <property type="entry name" value="SUPPRESSOR OF SWI4 1 HOMOLOG"/>
    <property type="match status" value="1"/>
</dbReference>
<evidence type="ECO:0000259" key="2">
    <source>
        <dbReference type="PROSITE" id="PS50833"/>
    </source>
</evidence>
<feature type="compositionally biased region" description="Basic residues" evidence="1">
    <location>
        <begin position="1"/>
        <end position="13"/>
    </location>
</feature>
<dbReference type="Pfam" id="PF04427">
    <property type="entry name" value="Brix"/>
    <property type="match status" value="1"/>
</dbReference>
<gene>
    <name evidence="3" type="ORF">KUTeg_003404</name>
</gene>
<protein>
    <recommendedName>
        <fullName evidence="2">Brix domain-containing protein</fullName>
    </recommendedName>
</protein>
<reference evidence="3 4" key="1">
    <citation type="submission" date="2022-12" db="EMBL/GenBank/DDBJ databases">
        <title>Chromosome-level genome of Tegillarca granosa.</title>
        <authorList>
            <person name="Kim J."/>
        </authorList>
    </citation>
    <scope>NUCLEOTIDE SEQUENCE [LARGE SCALE GENOMIC DNA]</scope>
    <source>
        <strain evidence="3">Teg-2019</strain>
        <tissue evidence="3">Adductor muscle</tissue>
    </source>
</reference>
<dbReference type="EMBL" id="JARBDR010000214">
    <property type="protein sequence ID" value="KAJ8318313.1"/>
    <property type="molecule type" value="Genomic_DNA"/>
</dbReference>
<evidence type="ECO:0000313" key="3">
    <source>
        <dbReference type="EMBL" id="KAJ8318313.1"/>
    </source>
</evidence>
<feature type="region of interest" description="Disordered" evidence="1">
    <location>
        <begin position="1"/>
        <end position="23"/>
    </location>
</feature>
<evidence type="ECO:0000313" key="4">
    <source>
        <dbReference type="Proteomes" id="UP001217089"/>
    </source>
</evidence>
<dbReference type="InterPro" id="IPR007109">
    <property type="entry name" value="Brix"/>
</dbReference>
<accession>A0ABQ9FRK9</accession>
<dbReference type="Proteomes" id="UP001217089">
    <property type="component" value="Unassembled WGS sequence"/>
</dbReference>
<dbReference type="PROSITE" id="PS50833">
    <property type="entry name" value="BRIX"/>
    <property type="match status" value="1"/>
</dbReference>
<organism evidence="3 4">
    <name type="scientific">Tegillarca granosa</name>
    <name type="common">Malaysian cockle</name>
    <name type="synonym">Anadara granosa</name>
    <dbReference type="NCBI Taxonomy" id="220873"/>
    <lineage>
        <taxon>Eukaryota</taxon>
        <taxon>Metazoa</taxon>
        <taxon>Spiralia</taxon>
        <taxon>Lophotrochozoa</taxon>
        <taxon>Mollusca</taxon>
        <taxon>Bivalvia</taxon>
        <taxon>Autobranchia</taxon>
        <taxon>Pteriomorphia</taxon>
        <taxon>Arcoida</taxon>
        <taxon>Arcoidea</taxon>
        <taxon>Arcidae</taxon>
        <taxon>Tegillarca</taxon>
    </lineage>
</organism>
<sequence length="315" mass="36165">MGRRKGRAAKKAKQSQVGRQDEEYKKAPHSFVFNRGHVGKNVKILMKDMRHVMEPYTASKLQVKKKNVLKDFINVAGAFNVSHFVIFTKTEVSTNLRLVRIPRGPTLTFKVNEYCLSKDIISSLKKPNLEQKQFLHHPLLVMNNFSSDEMSLKLMSTMFQNMFPSINVNKVKLNNIRRCVLLNYCTDTKQIDNIKVVPVGMSRGVKKLIKANVPDMSKYNDVSEYMVRGGNISESEAELDDPQNEIILPQHMGSRGNMKQARSAIRLTEIGPRMTLQLVKIEEGVCQGEVMYHEFIHKNDQEIQALKAFREKKRL</sequence>
<dbReference type="PANTHER" id="PTHR12661">
    <property type="entry name" value="PETER PAN-RELATED"/>
    <property type="match status" value="1"/>
</dbReference>
<feature type="domain" description="Brix" evidence="2">
    <location>
        <begin position="28"/>
        <end position="287"/>
    </location>
</feature>
<comment type="caution">
    <text evidence="3">The sequence shown here is derived from an EMBL/GenBank/DDBJ whole genome shotgun (WGS) entry which is preliminary data.</text>
</comment>
<dbReference type="InterPro" id="IPR045112">
    <property type="entry name" value="PPAN-like"/>
</dbReference>
<keyword evidence="4" id="KW-1185">Reference proteome</keyword>
<dbReference type="SMART" id="SM00879">
    <property type="entry name" value="Brix"/>
    <property type="match status" value="1"/>
</dbReference>
<proteinExistence type="predicted"/>
<evidence type="ECO:0000256" key="1">
    <source>
        <dbReference type="SAM" id="MobiDB-lite"/>
    </source>
</evidence>
<name>A0ABQ9FRK9_TEGGR</name>